<feature type="transmembrane region" description="Helical" evidence="6">
    <location>
        <begin position="60"/>
        <end position="79"/>
    </location>
</feature>
<dbReference type="PANTHER" id="PTHR42920:SF11">
    <property type="entry name" value="INNER MEMBRANE PROTEIN YTFF"/>
    <property type="match status" value="1"/>
</dbReference>
<evidence type="ECO:0000256" key="5">
    <source>
        <dbReference type="ARBA" id="ARBA00023136"/>
    </source>
</evidence>
<feature type="transmembrane region" description="Helical" evidence="6">
    <location>
        <begin position="148"/>
        <end position="166"/>
    </location>
</feature>
<feature type="transmembrane region" description="Helical" evidence="6">
    <location>
        <begin position="117"/>
        <end position="136"/>
    </location>
</feature>
<gene>
    <name evidence="8" type="ORF">MWN34_03490</name>
</gene>
<dbReference type="Proteomes" id="UP001203284">
    <property type="component" value="Unassembled WGS sequence"/>
</dbReference>
<comment type="subcellular location">
    <subcellularLocation>
        <location evidence="1">Cell membrane</location>
        <topology evidence="1">Multi-pass membrane protein</topology>
    </subcellularLocation>
</comment>
<feature type="domain" description="EamA" evidence="7">
    <location>
        <begin position="176"/>
        <end position="313"/>
    </location>
</feature>
<evidence type="ECO:0000256" key="3">
    <source>
        <dbReference type="ARBA" id="ARBA00022692"/>
    </source>
</evidence>
<dbReference type="RefSeq" id="WP_247026545.1">
    <property type="nucleotide sequence ID" value="NZ_JALKCH010000002.1"/>
</dbReference>
<accession>A0ABT0D7Q7</accession>
<feature type="transmembrane region" description="Helical" evidence="6">
    <location>
        <begin position="205"/>
        <end position="224"/>
    </location>
</feature>
<feature type="transmembrane region" description="Helical" evidence="6">
    <location>
        <begin position="172"/>
        <end position="193"/>
    </location>
</feature>
<keyword evidence="4 6" id="KW-1133">Transmembrane helix</keyword>
<dbReference type="Pfam" id="PF00892">
    <property type="entry name" value="EamA"/>
    <property type="match status" value="2"/>
</dbReference>
<evidence type="ECO:0000313" key="9">
    <source>
        <dbReference type="Proteomes" id="UP001203284"/>
    </source>
</evidence>
<dbReference type="PANTHER" id="PTHR42920">
    <property type="entry name" value="OS03G0707200 PROTEIN-RELATED"/>
    <property type="match status" value="1"/>
</dbReference>
<feature type="domain" description="EamA" evidence="7">
    <location>
        <begin position="27"/>
        <end position="161"/>
    </location>
</feature>
<dbReference type="InterPro" id="IPR037185">
    <property type="entry name" value="EmrE-like"/>
</dbReference>
<name>A0ABT0D7Q7_9HYPH</name>
<proteinExistence type="predicted"/>
<sequence>MAFVADTLSTLSGRNDSATRTLSPGTFAALLLGAAALLWSGNFFVGRIMAGTLPPATLSLARWSLAFLLLLPFTGRELIARADVVRRHWPLLLACGVLNIAVFTVLIYAGLAHTSLINGSLIGSCAPIVVGILGWLILRDGTSRRQRLALGISTAGVALIVLRGDFSHLSGLALNTGDLLLFLGICAFGLYAVLLKRFPCPLSPAAALTASIPFGLVALAPFGVMEMADGTLGLAHPGAWHTALLSVAYVASLPTLGFVLWARGASVLGPARAGQFLQLMPVFGSGLAIGLLGEVPQLYHGIGLALVAGGLALRDRAMPEPAERS</sequence>
<evidence type="ECO:0000313" key="8">
    <source>
        <dbReference type="EMBL" id="MCK0195969.1"/>
    </source>
</evidence>
<evidence type="ECO:0000256" key="1">
    <source>
        <dbReference type="ARBA" id="ARBA00004651"/>
    </source>
</evidence>
<protein>
    <submittedName>
        <fullName evidence="8">DMT family transporter</fullName>
    </submittedName>
</protein>
<evidence type="ECO:0000259" key="7">
    <source>
        <dbReference type="Pfam" id="PF00892"/>
    </source>
</evidence>
<dbReference type="SUPFAM" id="SSF103481">
    <property type="entry name" value="Multidrug resistance efflux transporter EmrE"/>
    <property type="match status" value="2"/>
</dbReference>
<evidence type="ECO:0000256" key="6">
    <source>
        <dbReference type="SAM" id="Phobius"/>
    </source>
</evidence>
<keyword evidence="5 6" id="KW-0472">Membrane</keyword>
<dbReference type="InterPro" id="IPR051258">
    <property type="entry name" value="Diverse_Substrate_Transporter"/>
</dbReference>
<feature type="transmembrane region" description="Helical" evidence="6">
    <location>
        <begin position="21"/>
        <end position="40"/>
    </location>
</feature>
<dbReference type="InterPro" id="IPR000620">
    <property type="entry name" value="EamA_dom"/>
</dbReference>
<evidence type="ECO:0000256" key="4">
    <source>
        <dbReference type="ARBA" id="ARBA00022989"/>
    </source>
</evidence>
<feature type="transmembrane region" description="Helical" evidence="6">
    <location>
        <begin position="239"/>
        <end position="261"/>
    </location>
</feature>
<dbReference type="EMBL" id="JALKCH010000002">
    <property type="protein sequence ID" value="MCK0195969.1"/>
    <property type="molecule type" value="Genomic_DNA"/>
</dbReference>
<comment type="caution">
    <text evidence="8">The sequence shown here is derived from an EMBL/GenBank/DDBJ whole genome shotgun (WGS) entry which is preliminary data.</text>
</comment>
<feature type="transmembrane region" description="Helical" evidence="6">
    <location>
        <begin position="91"/>
        <end position="111"/>
    </location>
</feature>
<keyword evidence="3 6" id="KW-0812">Transmembrane</keyword>
<organism evidence="8 9">
    <name type="scientific">Ancylobacter crimeensis</name>
    <dbReference type="NCBI Taxonomy" id="2579147"/>
    <lineage>
        <taxon>Bacteria</taxon>
        <taxon>Pseudomonadati</taxon>
        <taxon>Pseudomonadota</taxon>
        <taxon>Alphaproteobacteria</taxon>
        <taxon>Hyphomicrobiales</taxon>
        <taxon>Xanthobacteraceae</taxon>
        <taxon>Ancylobacter</taxon>
    </lineage>
</organism>
<reference evidence="8 9" key="1">
    <citation type="submission" date="2022-04" db="EMBL/GenBank/DDBJ databases">
        <authorList>
            <person name="Grouzdev D.S."/>
            <person name="Pantiukh K.S."/>
            <person name="Krutkina M.S."/>
        </authorList>
    </citation>
    <scope>NUCLEOTIDE SEQUENCE [LARGE SCALE GENOMIC DNA]</scope>
    <source>
        <strain evidence="8 9">6x-1</strain>
    </source>
</reference>
<keyword evidence="2" id="KW-1003">Cell membrane</keyword>
<evidence type="ECO:0000256" key="2">
    <source>
        <dbReference type="ARBA" id="ARBA00022475"/>
    </source>
</evidence>
<keyword evidence="9" id="KW-1185">Reference proteome</keyword>